<dbReference type="Proteomes" id="UP000231926">
    <property type="component" value="Unassembled WGS sequence"/>
</dbReference>
<dbReference type="InterPro" id="IPR058792">
    <property type="entry name" value="Beta-barrel_RND_2"/>
</dbReference>
<evidence type="ECO:0000259" key="5">
    <source>
        <dbReference type="Pfam" id="PF25954"/>
    </source>
</evidence>
<dbReference type="FunFam" id="2.40.30.170:FF:000010">
    <property type="entry name" value="Efflux RND transporter periplasmic adaptor subunit"/>
    <property type="match status" value="1"/>
</dbReference>
<dbReference type="InterPro" id="IPR058637">
    <property type="entry name" value="YknX-like_C"/>
</dbReference>
<feature type="transmembrane region" description="Helical" evidence="4">
    <location>
        <begin position="12"/>
        <end position="30"/>
    </location>
</feature>
<evidence type="ECO:0000256" key="1">
    <source>
        <dbReference type="ARBA" id="ARBA00009477"/>
    </source>
</evidence>
<dbReference type="Gene3D" id="2.40.420.20">
    <property type="match status" value="1"/>
</dbReference>
<dbReference type="PANTHER" id="PTHR30097:SF16">
    <property type="entry name" value="CATION EFFLUX SYSTEM (CZCB-LIKE)"/>
    <property type="match status" value="1"/>
</dbReference>
<dbReference type="Pfam" id="PF25989">
    <property type="entry name" value="YknX_C"/>
    <property type="match status" value="1"/>
</dbReference>
<accession>A0A2M9YA98</accession>
<keyword evidence="4" id="KW-0812">Transmembrane</keyword>
<keyword evidence="3" id="KW-0175">Coiled coil</keyword>
<dbReference type="InterPro" id="IPR051909">
    <property type="entry name" value="MFP_Cation_Efflux"/>
</dbReference>
<name>A0A2M9YA98_9LEPT</name>
<evidence type="ECO:0000313" key="8">
    <source>
        <dbReference type="Proteomes" id="UP000231926"/>
    </source>
</evidence>
<keyword evidence="8" id="KW-1185">Reference proteome</keyword>
<evidence type="ECO:0000259" key="6">
    <source>
        <dbReference type="Pfam" id="PF25989"/>
    </source>
</evidence>
<proteinExistence type="inferred from homology"/>
<evidence type="ECO:0000256" key="4">
    <source>
        <dbReference type="SAM" id="Phobius"/>
    </source>
</evidence>
<dbReference type="AlphaFoldDB" id="A0A2M9YA98"/>
<organism evidence="7 8">
    <name type="scientific">Leptospira saintgironsiae</name>
    <dbReference type="NCBI Taxonomy" id="2023183"/>
    <lineage>
        <taxon>Bacteria</taxon>
        <taxon>Pseudomonadati</taxon>
        <taxon>Spirochaetota</taxon>
        <taxon>Spirochaetia</taxon>
        <taxon>Leptospirales</taxon>
        <taxon>Leptospiraceae</taxon>
        <taxon>Leptospira</taxon>
    </lineage>
</organism>
<evidence type="ECO:0000313" key="7">
    <source>
        <dbReference type="EMBL" id="PJZ48495.1"/>
    </source>
</evidence>
<sequence>MDLLKLLFSNKVFRFIVIGITIYLASFFIYSKATRGARANQFVTKAGDIVFKPAHAVFGKPNRSESFEERGAEGGTFGEAGDLQNAPSIGALNVEQRMISPNIDVSGLVDFESKADIFSKIGGRLEKIFVQEGEEVSLGQKVFQVESLQMELELMKQQATLEASRSQARLAKEKWEKAKMNVYGLLQEKEKSEAIYEKVKEELEKARATFFALEEVYKVGGLSKEEFEIAKLGLTTKETALGVAKRDNEIRSIGLTDEDIVQNGYVLPRSKEEKLNLFKEINTKIERAEYEAMEGVCRSHEAQVNSTKTMLKEVIVYSPMKGVVAKKYKSEGELLGGASGNQAVLTIININKVYAVFNITETESTILKKGMRVDFFADVFPDIKFSGKVTLVSPLVDQKAHTVEVRAIVENVGRKLKPGMFIRANIVLGNPTPTILLPSIALLANEGDKSSVFIFKEGRCYSTEVKVGKKYGNDIEILQGLQQNDVVLLEKLSQLRDGMPVTPSFSR</sequence>
<feature type="domain" description="YknX-like C-terminal permuted SH3-like" evidence="6">
    <location>
        <begin position="437"/>
        <end position="502"/>
    </location>
</feature>
<evidence type="ECO:0000256" key="3">
    <source>
        <dbReference type="SAM" id="Coils"/>
    </source>
</evidence>
<dbReference type="InterPro" id="IPR006143">
    <property type="entry name" value="RND_pump_MFP"/>
</dbReference>
<dbReference type="Gene3D" id="2.40.30.170">
    <property type="match status" value="1"/>
</dbReference>
<keyword evidence="4" id="KW-1133">Transmembrane helix</keyword>
<dbReference type="Gene3D" id="1.10.287.470">
    <property type="entry name" value="Helix hairpin bin"/>
    <property type="match status" value="2"/>
</dbReference>
<dbReference type="SUPFAM" id="SSF111369">
    <property type="entry name" value="HlyD-like secretion proteins"/>
    <property type="match status" value="2"/>
</dbReference>
<dbReference type="Pfam" id="PF25954">
    <property type="entry name" value="Beta-barrel_RND_2"/>
    <property type="match status" value="1"/>
</dbReference>
<comment type="similarity">
    <text evidence="1">Belongs to the membrane fusion protein (MFP) (TC 8.A.1) family.</text>
</comment>
<comment type="caution">
    <text evidence="7">The sequence shown here is derived from an EMBL/GenBank/DDBJ whole genome shotgun (WGS) entry which is preliminary data.</text>
</comment>
<dbReference type="NCBIfam" id="TIGR01730">
    <property type="entry name" value="RND_mfp"/>
    <property type="match status" value="1"/>
</dbReference>
<feature type="coiled-coil region" evidence="3">
    <location>
        <begin position="186"/>
        <end position="216"/>
    </location>
</feature>
<keyword evidence="4" id="KW-0472">Membrane</keyword>
<dbReference type="EMBL" id="NPDR01000006">
    <property type="protein sequence ID" value="PJZ48495.1"/>
    <property type="molecule type" value="Genomic_DNA"/>
</dbReference>
<dbReference type="OrthoDB" id="325180at2"/>
<dbReference type="RefSeq" id="WP_100711118.1">
    <property type="nucleotide sequence ID" value="NZ_NPDR01000006.1"/>
</dbReference>
<dbReference type="PANTHER" id="PTHR30097">
    <property type="entry name" value="CATION EFFLUX SYSTEM PROTEIN CUSB"/>
    <property type="match status" value="1"/>
</dbReference>
<feature type="domain" description="CusB-like beta-barrel" evidence="5">
    <location>
        <begin position="353"/>
        <end position="426"/>
    </location>
</feature>
<evidence type="ECO:0000256" key="2">
    <source>
        <dbReference type="ARBA" id="ARBA00022448"/>
    </source>
</evidence>
<dbReference type="GO" id="GO:0022857">
    <property type="term" value="F:transmembrane transporter activity"/>
    <property type="evidence" value="ECO:0007669"/>
    <property type="project" value="InterPro"/>
</dbReference>
<dbReference type="GO" id="GO:0016020">
    <property type="term" value="C:membrane"/>
    <property type="evidence" value="ECO:0007669"/>
    <property type="project" value="InterPro"/>
</dbReference>
<reference evidence="7 8" key="1">
    <citation type="submission" date="2017-07" db="EMBL/GenBank/DDBJ databases">
        <title>Leptospira spp. isolated from tropical soils.</title>
        <authorList>
            <person name="Thibeaux R."/>
            <person name="Iraola G."/>
            <person name="Ferres I."/>
            <person name="Bierque E."/>
            <person name="Girault D."/>
            <person name="Soupe-Gilbert M.-E."/>
            <person name="Picardeau M."/>
            <person name="Goarant C."/>
        </authorList>
    </citation>
    <scope>NUCLEOTIDE SEQUENCE [LARGE SCALE GENOMIC DNA]</scope>
    <source>
        <strain evidence="7 8">FH4-C-A2</strain>
    </source>
</reference>
<protein>
    <submittedName>
        <fullName evidence="7">Efflux transporter periplasmic adaptor subunit</fullName>
    </submittedName>
</protein>
<gene>
    <name evidence="7" type="ORF">CH362_14940</name>
</gene>
<dbReference type="Gene3D" id="2.40.50.100">
    <property type="match status" value="2"/>
</dbReference>
<keyword evidence="2" id="KW-0813">Transport</keyword>